<dbReference type="InterPro" id="IPR050515">
    <property type="entry name" value="Beta-lactam/transpept"/>
</dbReference>
<reference evidence="5 6" key="1">
    <citation type="journal article" date="2013" name="Environ. Microbiol.">
        <title>Genome analysis of Chitinivibrio alkaliphilus gen. nov., sp. nov., a novel extremely haloalkaliphilic anaerobic chitinolytic bacterium from the candidate phylum Termite Group 3.</title>
        <authorList>
            <person name="Sorokin D.Y."/>
            <person name="Gumerov V.M."/>
            <person name="Rakitin A.L."/>
            <person name="Beletsky A.V."/>
            <person name="Damste J.S."/>
            <person name="Muyzer G."/>
            <person name="Mardanov A.V."/>
            <person name="Ravin N.V."/>
        </authorList>
    </citation>
    <scope>NUCLEOTIDE SEQUENCE [LARGE SCALE GENOMIC DNA]</scope>
    <source>
        <strain evidence="5 6">ACht1</strain>
    </source>
</reference>
<dbReference type="AlphaFoldDB" id="U7D7Y8"/>
<dbReference type="GO" id="GO:0008658">
    <property type="term" value="F:penicillin binding"/>
    <property type="evidence" value="ECO:0007669"/>
    <property type="project" value="InterPro"/>
</dbReference>
<dbReference type="Gene3D" id="3.30.450.330">
    <property type="match status" value="1"/>
</dbReference>
<evidence type="ECO:0000256" key="3">
    <source>
        <dbReference type="SAM" id="Phobius"/>
    </source>
</evidence>
<dbReference type="PROSITE" id="PS51178">
    <property type="entry name" value="PASTA"/>
    <property type="match status" value="2"/>
</dbReference>
<keyword evidence="6" id="KW-1185">Reference proteome</keyword>
<dbReference type="EMBL" id="ASJR01000017">
    <property type="protein sequence ID" value="ERP31202.1"/>
    <property type="molecule type" value="Genomic_DNA"/>
</dbReference>
<dbReference type="InterPro" id="IPR005543">
    <property type="entry name" value="PASTA_dom"/>
</dbReference>
<gene>
    <name evidence="5" type="ORF">CALK_1915</name>
</gene>
<keyword evidence="2 3" id="KW-0472">Membrane</keyword>
<dbReference type="InterPro" id="IPR001460">
    <property type="entry name" value="PCN-bd_Tpept"/>
</dbReference>
<feature type="domain" description="PASTA" evidence="4">
    <location>
        <begin position="520"/>
        <end position="581"/>
    </location>
</feature>
<evidence type="ECO:0000256" key="2">
    <source>
        <dbReference type="ARBA" id="ARBA00023136"/>
    </source>
</evidence>
<dbReference type="GO" id="GO:0005886">
    <property type="term" value="C:plasma membrane"/>
    <property type="evidence" value="ECO:0007669"/>
    <property type="project" value="TreeGrafter"/>
</dbReference>
<evidence type="ECO:0000313" key="6">
    <source>
        <dbReference type="Proteomes" id="UP000017148"/>
    </source>
</evidence>
<evidence type="ECO:0000256" key="1">
    <source>
        <dbReference type="ARBA" id="ARBA00004370"/>
    </source>
</evidence>
<dbReference type="Gene3D" id="3.90.1310.10">
    <property type="entry name" value="Penicillin-binding protein 2a (Domain 2)"/>
    <property type="match status" value="1"/>
</dbReference>
<dbReference type="InterPro" id="IPR012338">
    <property type="entry name" value="Beta-lactam/transpept-like"/>
</dbReference>
<dbReference type="GO" id="GO:0051301">
    <property type="term" value="P:cell division"/>
    <property type="evidence" value="ECO:0007669"/>
    <property type="project" value="UniProtKB-KW"/>
</dbReference>
<feature type="transmembrane region" description="Helical" evidence="3">
    <location>
        <begin position="16"/>
        <end position="35"/>
    </location>
</feature>
<dbReference type="OrthoDB" id="9804124at2"/>
<dbReference type="STRING" id="1313304.CALK_1915"/>
<protein>
    <submittedName>
        <fullName evidence="5">Cell division protein FtsI</fullName>
    </submittedName>
</protein>
<name>U7D7Y8_9BACT</name>
<dbReference type="SUPFAM" id="SSF54184">
    <property type="entry name" value="Penicillin-binding protein 2x (pbp-2x), c-terminal domain"/>
    <property type="match status" value="2"/>
</dbReference>
<dbReference type="CDD" id="cd06576">
    <property type="entry name" value="PASTA_Pbp2x-like_1"/>
    <property type="match status" value="1"/>
</dbReference>
<sequence>MTLDQGVSRRLKSTQILLCIYAVVVLSYLFNMQIVRSDEFSAIIQNQTSARIVLEPRRGRVLDRNGRVLAKSLDRNVRVRIAEEAIDQGEIYVNRIYNYANLASPVIGWTGRDKGWGGVEYSFNHYLSGESGYSRYRYDGQRRLFQILGEDSMPTIDGMDVRLTLDTEIQAIVEDVLAQVCTTYEAKRAFAVVMEPHSGDVLAMASDNGFNPGYWWMFSGEDRRNLPISVSYEPGSTFKTLTLAAALEEGLYAPGDSLDGRQGVFEIYGEVIRDHRPFDTLSLEEAFWYSSNVCFAQIGDSLGRERMYQYLTDFGFGSRTGIVLPGEERGVVRPYNTWSGRTPATISFGHEFSATLLQLVTATNAIANGGYLVRPRIFHTINDQNGEVVRTADTTVLRQVISPQTAYEVRQILEGVVTHGTARRATYDVTTMGGKTGTSEKIDPETGLYSTDKVLSSFVGMTPVDEPRLVAAVVVDEPKDAKGGGAVAAPAVADIFTRIAHSPNLDYGLRDWDDATASVAPRSVRTYPDLQDKTRSEAVSACLEKEISFEFVGNGEFVVNQTPKAGSRIIDNSPVLLFTSTSLEDTDIQVMPNCVGRSMKDAINTLSLEGITPYFSGRGTVVAQSPTAGEVIQGAPVCTLFGEKEYEDRYFSENE</sequence>
<dbReference type="GO" id="GO:0071555">
    <property type="term" value="P:cell wall organization"/>
    <property type="evidence" value="ECO:0007669"/>
    <property type="project" value="TreeGrafter"/>
</dbReference>
<dbReference type="PANTHER" id="PTHR30627">
    <property type="entry name" value="PEPTIDOGLYCAN D,D-TRANSPEPTIDASE"/>
    <property type="match status" value="1"/>
</dbReference>
<dbReference type="Pfam" id="PF00905">
    <property type="entry name" value="Transpeptidase"/>
    <property type="match status" value="1"/>
</dbReference>
<dbReference type="CDD" id="cd06575">
    <property type="entry name" value="PASTA_Pbp2x-like_2"/>
    <property type="match status" value="1"/>
</dbReference>
<dbReference type="SMART" id="SM00740">
    <property type="entry name" value="PASTA"/>
    <property type="match status" value="2"/>
</dbReference>
<evidence type="ECO:0000259" key="4">
    <source>
        <dbReference type="PROSITE" id="PS51178"/>
    </source>
</evidence>
<proteinExistence type="predicted"/>
<dbReference type="RefSeq" id="WP_022637340.1">
    <property type="nucleotide sequence ID" value="NZ_ASJR01000017.1"/>
</dbReference>
<dbReference type="Gene3D" id="3.40.710.10">
    <property type="entry name" value="DD-peptidase/beta-lactamase superfamily"/>
    <property type="match status" value="1"/>
</dbReference>
<keyword evidence="5" id="KW-0132">Cell division</keyword>
<keyword evidence="5" id="KW-0131">Cell cycle</keyword>
<dbReference type="PANTHER" id="PTHR30627:SF1">
    <property type="entry name" value="PEPTIDOGLYCAN D,D-TRANSPEPTIDASE FTSI"/>
    <property type="match status" value="1"/>
</dbReference>
<dbReference type="eggNOG" id="COG0768">
    <property type="taxonomic scope" value="Bacteria"/>
</dbReference>
<keyword evidence="3" id="KW-0812">Transmembrane</keyword>
<organism evidence="5 6">
    <name type="scientific">Chitinivibrio alkaliphilus ACht1</name>
    <dbReference type="NCBI Taxonomy" id="1313304"/>
    <lineage>
        <taxon>Bacteria</taxon>
        <taxon>Pseudomonadati</taxon>
        <taxon>Fibrobacterota</taxon>
        <taxon>Chitinivibrionia</taxon>
        <taxon>Chitinivibrionales</taxon>
        <taxon>Chitinivibrionaceae</taxon>
        <taxon>Chitinivibrio</taxon>
    </lineage>
</organism>
<evidence type="ECO:0000313" key="5">
    <source>
        <dbReference type="EMBL" id="ERP31202.1"/>
    </source>
</evidence>
<dbReference type="SUPFAM" id="SSF56601">
    <property type="entry name" value="beta-lactamase/transpeptidase-like"/>
    <property type="match status" value="1"/>
</dbReference>
<keyword evidence="3" id="KW-1133">Transmembrane helix</keyword>
<comment type="caution">
    <text evidence="5">The sequence shown here is derived from an EMBL/GenBank/DDBJ whole genome shotgun (WGS) entry which is preliminary data.</text>
</comment>
<feature type="domain" description="PASTA" evidence="4">
    <location>
        <begin position="585"/>
        <end position="643"/>
    </location>
</feature>
<dbReference type="Pfam" id="PF03793">
    <property type="entry name" value="PASTA"/>
    <property type="match status" value="2"/>
</dbReference>
<comment type="subcellular location">
    <subcellularLocation>
        <location evidence="1">Membrane</location>
    </subcellularLocation>
</comment>
<accession>U7D7Y8</accession>
<dbReference type="Proteomes" id="UP000017148">
    <property type="component" value="Unassembled WGS sequence"/>
</dbReference>